<keyword evidence="1" id="KW-0812">Transmembrane</keyword>
<evidence type="ECO:0000313" key="4">
    <source>
        <dbReference type="Proteomes" id="UP000177096"/>
    </source>
</evidence>
<protein>
    <recommendedName>
        <fullName evidence="2">Metallo-beta-lactamase domain-containing protein</fullName>
    </recommendedName>
</protein>
<feature type="domain" description="Metallo-beta-lactamase" evidence="2">
    <location>
        <begin position="45"/>
        <end position="242"/>
    </location>
</feature>
<feature type="transmembrane region" description="Helical" evidence="1">
    <location>
        <begin position="7"/>
        <end position="27"/>
    </location>
</feature>
<proteinExistence type="predicted"/>
<accession>A0A1G2UGN3</accession>
<sequence>MVSLKKWWKELLITILVASNIVVWVTLYQKRSSDILTVYFIDVGQGDAILVDSPQHGRVLIDGGRNRSILSELGRILPFGDTRLDIVIGTHPDFDHIGGLPAVVERYKVGAFLEPGVESDSDIDDELDKRLKEKNIPTILARRGIIVNFGDGAKLQILFPNQDVSNWETNKASVVAKLTYGSKSFLLTGDSPMQVENILLNLDSLPLSSDVLKAGHHGSRTSTSLTYAKTVSPEYVVISAGRDNSYGHPHQEVLDILEKIDAKVVSTADLGTIKFETDGKILKLK</sequence>
<keyword evidence="1" id="KW-0472">Membrane</keyword>
<evidence type="ECO:0000313" key="3">
    <source>
        <dbReference type="EMBL" id="OHB08272.1"/>
    </source>
</evidence>
<organism evidence="3 4">
    <name type="scientific">Candidatus Zambryskibacteria bacterium RIFCSPLOWO2_02_FULL_39_14</name>
    <dbReference type="NCBI Taxonomy" id="1802769"/>
    <lineage>
        <taxon>Bacteria</taxon>
        <taxon>Candidatus Zambryskiibacteriota</taxon>
    </lineage>
</organism>
<dbReference type="Proteomes" id="UP000177096">
    <property type="component" value="Unassembled WGS sequence"/>
</dbReference>
<dbReference type="PANTHER" id="PTHR30619:SF1">
    <property type="entry name" value="RECOMBINATION PROTEIN 2"/>
    <property type="match status" value="1"/>
</dbReference>
<dbReference type="Pfam" id="PF00753">
    <property type="entry name" value="Lactamase_B"/>
    <property type="match status" value="1"/>
</dbReference>
<evidence type="ECO:0000259" key="2">
    <source>
        <dbReference type="SMART" id="SM00849"/>
    </source>
</evidence>
<dbReference type="InterPro" id="IPR035681">
    <property type="entry name" value="ComA-like_MBL"/>
</dbReference>
<evidence type="ECO:0000256" key="1">
    <source>
        <dbReference type="SAM" id="Phobius"/>
    </source>
</evidence>
<dbReference type="InterPro" id="IPR036866">
    <property type="entry name" value="RibonucZ/Hydroxyglut_hydro"/>
</dbReference>
<dbReference type="AlphaFoldDB" id="A0A1G2UGN3"/>
<gene>
    <name evidence="3" type="ORF">A3I86_00890</name>
</gene>
<dbReference type="SMART" id="SM00849">
    <property type="entry name" value="Lactamase_B"/>
    <property type="match status" value="1"/>
</dbReference>
<dbReference type="Gene3D" id="3.60.15.10">
    <property type="entry name" value="Ribonuclease Z/Hydroxyacylglutathione hydrolase-like"/>
    <property type="match status" value="1"/>
</dbReference>
<dbReference type="InterPro" id="IPR001279">
    <property type="entry name" value="Metallo-B-lactamas"/>
</dbReference>
<dbReference type="EMBL" id="MHWM01000028">
    <property type="protein sequence ID" value="OHB08272.1"/>
    <property type="molecule type" value="Genomic_DNA"/>
</dbReference>
<name>A0A1G2UGN3_9BACT</name>
<dbReference type="SUPFAM" id="SSF56281">
    <property type="entry name" value="Metallo-hydrolase/oxidoreductase"/>
    <property type="match status" value="1"/>
</dbReference>
<keyword evidence="1" id="KW-1133">Transmembrane helix</keyword>
<dbReference type="InterPro" id="IPR052159">
    <property type="entry name" value="Competence_DNA_uptake"/>
</dbReference>
<reference evidence="3 4" key="1">
    <citation type="journal article" date="2016" name="Nat. Commun.">
        <title>Thousands of microbial genomes shed light on interconnected biogeochemical processes in an aquifer system.</title>
        <authorList>
            <person name="Anantharaman K."/>
            <person name="Brown C.T."/>
            <person name="Hug L.A."/>
            <person name="Sharon I."/>
            <person name="Castelle C.J."/>
            <person name="Probst A.J."/>
            <person name="Thomas B.C."/>
            <person name="Singh A."/>
            <person name="Wilkins M.J."/>
            <person name="Karaoz U."/>
            <person name="Brodie E.L."/>
            <person name="Williams K.H."/>
            <person name="Hubbard S.S."/>
            <person name="Banfield J.F."/>
        </authorList>
    </citation>
    <scope>NUCLEOTIDE SEQUENCE [LARGE SCALE GENOMIC DNA]</scope>
</reference>
<dbReference type="PANTHER" id="PTHR30619">
    <property type="entry name" value="DNA INTERNALIZATION/COMPETENCE PROTEIN COMEC/REC2"/>
    <property type="match status" value="1"/>
</dbReference>
<comment type="caution">
    <text evidence="3">The sequence shown here is derived from an EMBL/GenBank/DDBJ whole genome shotgun (WGS) entry which is preliminary data.</text>
</comment>
<dbReference type="CDD" id="cd07731">
    <property type="entry name" value="ComA-like_MBL-fold"/>
    <property type="match status" value="1"/>
</dbReference>